<gene>
    <name evidence="1" type="ORF">AZE42_13498</name>
</gene>
<dbReference type="AlphaFoldDB" id="A0A1J8QUT6"/>
<evidence type="ECO:0000313" key="1">
    <source>
        <dbReference type="EMBL" id="OJA15428.1"/>
    </source>
</evidence>
<accession>A0A1J8QUT6</accession>
<comment type="caution">
    <text evidence="1">The sequence shown here is derived from an EMBL/GenBank/DDBJ whole genome shotgun (WGS) entry which is preliminary data.</text>
</comment>
<proteinExistence type="predicted"/>
<dbReference type="EMBL" id="LVVM01003122">
    <property type="protein sequence ID" value="OJA15428.1"/>
    <property type="molecule type" value="Genomic_DNA"/>
</dbReference>
<sequence length="52" mass="6288">MTNDSHEWSDVMPVINVKYRYTKALLKASKESPLDWTKDEDRSFHSRLWDLF</sequence>
<reference evidence="1 2" key="1">
    <citation type="submission" date="2016-03" db="EMBL/GenBank/DDBJ databases">
        <title>Comparative genomics of the ectomycorrhizal sister species Rhizopogon vinicolor and Rhizopogon vesiculosus (Basidiomycota: Boletales) reveals a divergence of the mating type B locus.</title>
        <authorList>
            <person name="Mujic A.B."/>
            <person name="Kuo A."/>
            <person name="Tritt A."/>
            <person name="Lipzen A."/>
            <person name="Chen C."/>
            <person name="Johnson J."/>
            <person name="Sharma A."/>
            <person name="Barry K."/>
            <person name="Grigoriev I.V."/>
            <person name="Spatafora J.W."/>
        </authorList>
    </citation>
    <scope>NUCLEOTIDE SEQUENCE [LARGE SCALE GENOMIC DNA]</scope>
    <source>
        <strain evidence="1 2">AM-OR11-056</strain>
    </source>
</reference>
<dbReference type="Proteomes" id="UP000183567">
    <property type="component" value="Unassembled WGS sequence"/>
</dbReference>
<name>A0A1J8QUT6_9AGAM</name>
<evidence type="ECO:0000313" key="2">
    <source>
        <dbReference type="Proteomes" id="UP000183567"/>
    </source>
</evidence>
<keyword evidence="2" id="KW-1185">Reference proteome</keyword>
<protein>
    <submittedName>
        <fullName evidence="1">Uncharacterized protein</fullName>
    </submittedName>
</protein>
<organism evidence="1 2">
    <name type="scientific">Rhizopogon vesiculosus</name>
    <dbReference type="NCBI Taxonomy" id="180088"/>
    <lineage>
        <taxon>Eukaryota</taxon>
        <taxon>Fungi</taxon>
        <taxon>Dikarya</taxon>
        <taxon>Basidiomycota</taxon>
        <taxon>Agaricomycotina</taxon>
        <taxon>Agaricomycetes</taxon>
        <taxon>Agaricomycetidae</taxon>
        <taxon>Boletales</taxon>
        <taxon>Suillineae</taxon>
        <taxon>Rhizopogonaceae</taxon>
        <taxon>Rhizopogon</taxon>
    </lineage>
</organism>